<dbReference type="GO" id="GO:0015074">
    <property type="term" value="P:DNA integration"/>
    <property type="evidence" value="ECO:0007669"/>
    <property type="project" value="InterPro"/>
</dbReference>
<evidence type="ECO:0000313" key="5">
    <source>
        <dbReference type="EMBL" id="MXP36907.1"/>
    </source>
</evidence>
<dbReference type="AlphaFoldDB" id="A0A6I4UCG4"/>
<dbReference type="EMBL" id="WTYG01000008">
    <property type="protein sequence ID" value="MXP36891.1"/>
    <property type="molecule type" value="Genomic_DNA"/>
</dbReference>
<evidence type="ECO:0000313" key="2">
    <source>
        <dbReference type="EMBL" id="MXP34151.1"/>
    </source>
</evidence>
<evidence type="ECO:0000259" key="1">
    <source>
        <dbReference type="Pfam" id="PF13683"/>
    </source>
</evidence>
<sequence>MEGYNRERPHSALGYATPAAFVAKLNKQ</sequence>
<organism evidence="4 6">
    <name type="scientific">Qipengyuania citrea</name>
    <dbReference type="NCBI Taxonomy" id="225971"/>
    <lineage>
        <taxon>Bacteria</taxon>
        <taxon>Pseudomonadati</taxon>
        <taxon>Pseudomonadota</taxon>
        <taxon>Alphaproteobacteria</taxon>
        <taxon>Sphingomonadales</taxon>
        <taxon>Erythrobacteraceae</taxon>
        <taxon>Qipengyuania</taxon>
    </lineage>
</organism>
<accession>A0A6I4UCG4</accession>
<dbReference type="EMBL" id="WTYG01000005">
    <property type="protein sequence ID" value="MXP36785.1"/>
    <property type="molecule type" value="Genomic_DNA"/>
</dbReference>
<evidence type="ECO:0000313" key="4">
    <source>
        <dbReference type="EMBL" id="MXP36891.1"/>
    </source>
</evidence>
<dbReference type="EMBL" id="WTYG01000001">
    <property type="protein sequence ID" value="MXP34151.1"/>
    <property type="molecule type" value="Genomic_DNA"/>
</dbReference>
<feature type="domain" description="Integrase catalytic" evidence="1">
    <location>
        <begin position="2"/>
        <end position="18"/>
    </location>
</feature>
<dbReference type="Proteomes" id="UP000439914">
    <property type="component" value="Unassembled WGS sequence"/>
</dbReference>
<evidence type="ECO:0000313" key="6">
    <source>
        <dbReference type="Proteomes" id="UP000439914"/>
    </source>
</evidence>
<dbReference type="Pfam" id="PF13683">
    <property type="entry name" value="rve_3"/>
    <property type="match status" value="1"/>
</dbReference>
<protein>
    <submittedName>
        <fullName evidence="4">Transposase</fullName>
    </submittedName>
</protein>
<evidence type="ECO:0000313" key="3">
    <source>
        <dbReference type="EMBL" id="MXP36785.1"/>
    </source>
</evidence>
<dbReference type="InterPro" id="IPR001584">
    <property type="entry name" value="Integrase_cat-core"/>
</dbReference>
<proteinExistence type="predicted"/>
<dbReference type="EMBL" id="WTYG01000008">
    <property type="protein sequence ID" value="MXP36907.1"/>
    <property type="molecule type" value="Genomic_DNA"/>
</dbReference>
<comment type="caution">
    <text evidence="4">The sequence shown here is derived from an EMBL/GenBank/DDBJ whole genome shotgun (WGS) entry which is preliminary data.</text>
</comment>
<reference evidence="4 6" key="1">
    <citation type="submission" date="2019-12" db="EMBL/GenBank/DDBJ databases">
        <title>Genomic-based taxomic classification of the family Erythrobacteraceae.</title>
        <authorList>
            <person name="Xu L."/>
        </authorList>
    </citation>
    <scope>NUCLEOTIDE SEQUENCE [LARGE SCALE GENOMIC DNA]</scope>
    <source>
        <strain evidence="4 6">CGMCC 1.8703</strain>
    </source>
</reference>
<gene>
    <name evidence="2" type="ORF">GRI55_00005</name>
    <name evidence="3" type="ORF">GRI55_13600</name>
    <name evidence="4" type="ORF">GRI55_14160</name>
    <name evidence="5" type="ORF">GRI55_14240</name>
</gene>
<name>A0A6I4UCG4_9SPHN</name>